<evidence type="ECO:0000259" key="6">
    <source>
        <dbReference type="Pfam" id="PF03178"/>
    </source>
</evidence>
<dbReference type="GO" id="GO:0006397">
    <property type="term" value="P:mRNA processing"/>
    <property type="evidence" value="ECO:0007669"/>
    <property type="project" value="UniProtKB-KW"/>
</dbReference>
<keyword evidence="5" id="KW-0539">Nucleus</keyword>
<organism evidence="9 10">
    <name type="scientific">Aspergillus saccharolyticus JOP 1030-1</name>
    <dbReference type="NCBI Taxonomy" id="1450539"/>
    <lineage>
        <taxon>Eukaryota</taxon>
        <taxon>Fungi</taxon>
        <taxon>Dikarya</taxon>
        <taxon>Ascomycota</taxon>
        <taxon>Pezizomycotina</taxon>
        <taxon>Eurotiomycetes</taxon>
        <taxon>Eurotiomycetidae</taxon>
        <taxon>Eurotiales</taxon>
        <taxon>Aspergillaceae</taxon>
        <taxon>Aspergillus</taxon>
        <taxon>Aspergillus subgen. Circumdati</taxon>
    </lineage>
</organism>
<dbReference type="FunFam" id="1.10.150.910:FF:000006">
    <property type="entry name" value="UV-damaged DNA binding protein, putative"/>
    <property type="match status" value="1"/>
</dbReference>
<dbReference type="InterPro" id="IPR018846">
    <property type="entry name" value="Beta-prop_RSE1/DDB1/CPSF1_1st"/>
</dbReference>
<gene>
    <name evidence="9" type="ORF">BP01DRAFT_420452</name>
</gene>
<evidence type="ECO:0000256" key="2">
    <source>
        <dbReference type="ARBA" id="ARBA00007453"/>
    </source>
</evidence>
<keyword evidence="10" id="KW-1185">Reference proteome</keyword>
<keyword evidence="4" id="KW-0507">mRNA processing</keyword>
<dbReference type="InterPro" id="IPR004871">
    <property type="entry name" value="RSE1/DDB1/CPSF1_C"/>
</dbReference>
<accession>A0A318ZPJ0</accession>
<dbReference type="AlphaFoldDB" id="A0A318ZPJ0"/>
<feature type="domain" description="RSE1/DDB1/CPSF1 C-terminal" evidence="6">
    <location>
        <begin position="784"/>
        <end position="1107"/>
    </location>
</feature>
<sequence>MAYVVPIHRASSIRHALTLQFMKSEEDVLVVAKANRLEFYNLTPDGLSLASSCSLFARVTMLARLPAPANSSTDHLVVGTDHYTYCTLSWDSTLNQVRTERKYVDVADPSSREAQTGNRCLVDPSGRFMTLEVYEGVIAVIPIVQLPSKRRGRQVTLPSGPDAPRIGELGEPTTARIDELFVRSSAFLHVQSGLPRIALLYEDNQKKVRLKVRELHYNAATTTMSADASFEELLDGFSDELDLGASHLVPVPAPLGGLLVLGETSIKYVDTDSNEVVSRPLDEATVFVAWERVDSQRWLLADDYGRLFLLMLVLDATNQVQSWKLDHLGNTSRASVLVYLGAGTIFVGSHQGDSQVLRIGNGSIEVIQTLSNIAPILDFTIMDLGNRTSESQTHEFSSGQARIVTGSGAFDDGTLRSVRSGVGMEELGVLGEMEHITDLWGLQVAAQGDFLDTLLVTFVDETRVFQFSPDGEVEELESFLGLSLSENTLLAANLPGGRILQATEQRILVADIESGMVTYEWTSPDTSVITAASTNDECVVLVIGGELVTVLSLKNEPQVMAQKDFGVDSQISGVTLPSNPADVCIVAFPQLAKVSVLKVQDLTELHTLSLGPAGEAFPRSVLVADVLANSPSTLFISMADGSVITYSFDIKNYSLSGMNKLILGSEQPTFKKLPRGDGLYNVFATCENPSLIYGSEGRIIYSAVNSEGASRICHFNSEAYPEAIAVATRQDLKIALVDTERTTQIQTLPVGATARRVAYSPSEKAFGIGTIERKLKDGEEQVQSRFVLADEILFRHLDSFDFQPEELVESVVRAEFSAGKDENGREVTKDRFIVGTAYLDDEGEESIRGRILVFEVDNGRKLAKVAELPVKGACRALAMLGEKIVAALVKTVVVYKVVNNNFGAMKLEKLASYRTSTAPVDVTVSGNVIAVADLMKSVCLVEWKEGEDGAPDTLTEVARHFQTVWATGVACIAEDTFLESDAEGNLIVLRRNRTGVEEDDKRRLEVTGEISLGEMVNRIRPVNIQQLAGLTVTPRAFLGTVEGSIYLFAVINSEHQDFLMRLQATMAGKVESLGNIPFNEFRGFRSMVREAKEPYRFVDGELLERFLTCPPSLQEEIVKSVGMMDVDEVKAKIEALRRLH</sequence>
<dbReference type="InterPro" id="IPR050358">
    <property type="entry name" value="RSE1/DDB1/CFT1"/>
</dbReference>
<dbReference type="FunFam" id="2.130.10.10:FF:000592">
    <property type="entry name" value="UV-damaged DNA binding protein"/>
    <property type="match status" value="1"/>
</dbReference>
<dbReference type="PANTHER" id="PTHR10644">
    <property type="entry name" value="DNA REPAIR/RNA PROCESSING CPSF FAMILY"/>
    <property type="match status" value="1"/>
</dbReference>
<dbReference type="InterPro" id="IPR011047">
    <property type="entry name" value="Quinoprotein_ADH-like_sf"/>
</dbReference>
<dbReference type="FunFam" id="2.130.10.10:FF:000629">
    <property type="entry name" value="UV-damaged DNA binding protein"/>
    <property type="match status" value="1"/>
</dbReference>
<dbReference type="Gene3D" id="2.130.10.10">
    <property type="entry name" value="YVTN repeat-like/Quinoprotein amine dehydrogenase"/>
    <property type="match status" value="3"/>
</dbReference>
<evidence type="ECO:0000259" key="8">
    <source>
        <dbReference type="Pfam" id="PF23726"/>
    </source>
</evidence>
<dbReference type="SUPFAM" id="SSF50998">
    <property type="entry name" value="Quinoprotein alcohol dehydrogenase-like"/>
    <property type="match status" value="1"/>
</dbReference>
<evidence type="ECO:0000256" key="5">
    <source>
        <dbReference type="ARBA" id="ARBA00023242"/>
    </source>
</evidence>
<comment type="subcellular location">
    <subcellularLocation>
        <location evidence="1">Nucleus</location>
    </subcellularLocation>
</comment>
<dbReference type="RefSeq" id="XP_025435491.1">
    <property type="nucleotide sequence ID" value="XM_025579464.1"/>
</dbReference>
<dbReference type="GO" id="GO:0005634">
    <property type="term" value="C:nucleus"/>
    <property type="evidence" value="ECO:0007669"/>
    <property type="project" value="UniProtKB-SubCell"/>
</dbReference>
<dbReference type="Pfam" id="PF23726">
    <property type="entry name" value="Beta-prop_RSE1_2nd"/>
    <property type="match status" value="1"/>
</dbReference>
<protein>
    <recommendedName>
        <fullName evidence="3">DNA damage-binding protein 1</fullName>
    </recommendedName>
</protein>
<dbReference type="InterPro" id="IPR015943">
    <property type="entry name" value="WD40/YVTN_repeat-like_dom_sf"/>
</dbReference>
<evidence type="ECO:0000256" key="3">
    <source>
        <dbReference type="ARBA" id="ARBA00014577"/>
    </source>
</evidence>
<feature type="domain" description="RSE1/DDB1/CPSF1 second beta-propeller" evidence="8">
    <location>
        <begin position="424"/>
        <end position="735"/>
    </location>
</feature>
<evidence type="ECO:0000259" key="7">
    <source>
        <dbReference type="Pfam" id="PF10433"/>
    </source>
</evidence>
<dbReference type="SUPFAM" id="SSF69322">
    <property type="entry name" value="Tricorn protease domain 2"/>
    <property type="match status" value="1"/>
</dbReference>
<evidence type="ECO:0000256" key="4">
    <source>
        <dbReference type="ARBA" id="ARBA00022664"/>
    </source>
</evidence>
<dbReference type="Gene3D" id="1.10.150.910">
    <property type="match status" value="1"/>
</dbReference>
<dbReference type="Proteomes" id="UP000248349">
    <property type="component" value="Unassembled WGS sequence"/>
</dbReference>
<feature type="domain" description="RSE1/DDB1/CPSF1 first beta-propeller" evidence="7">
    <location>
        <begin position="12"/>
        <end position="371"/>
    </location>
</feature>
<dbReference type="FunFam" id="2.130.10.10:FF:000678">
    <property type="entry name" value="Putative UV-damaged DNA binding protein"/>
    <property type="match status" value="1"/>
</dbReference>
<dbReference type="EMBL" id="KZ821219">
    <property type="protein sequence ID" value="PYH49509.1"/>
    <property type="molecule type" value="Genomic_DNA"/>
</dbReference>
<proteinExistence type="inferred from homology"/>
<dbReference type="GO" id="GO:0003676">
    <property type="term" value="F:nucleic acid binding"/>
    <property type="evidence" value="ECO:0007669"/>
    <property type="project" value="InterPro"/>
</dbReference>
<name>A0A318ZPJ0_9EURO</name>
<dbReference type="Pfam" id="PF10433">
    <property type="entry name" value="Beta-prop_RSE1_1st"/>
    <property type="match status" value="1"/>
</dbReference>
<dbReference type="InterPro" id="IPR058543">
    <property type="entry name" value="Beta-prop_RSE1/DDB1/CPSF1_2nd"/>
</dbReference>
<evidence type="ECO:0000313" key="9">
    <source>
        <dbReference type="EMBL" id="PYH49509.1"/>
    </source>
</evidence>
<dbReference type="GeneID" id="37080693"/>
<dbReference type="OrthoDB" id="433457at2759"/>
<comment type="similarity">
    <text evidence="2">Belongs to the DDB1 family.</text>
</comment>
<evidence type="ECO:0000313" key="10">
    <source>
        <dbReference type="Proteomes" id="UP000248349"/>
    </source>
</evidence>
<dbReference type="STRING" id="1450539.A0A318ZPJ0"/>
<evidence type="ECO:0000256" key="1">
    <source>
        <dbReference type="ARBA" id="ARBA00004123"/>
    </source>
</evidence>
<reference evidence="9 10" key="1">
    <citation type="submission" date="2016-12" db="EMBL/GenBank/DDBJ databases">
        <title>The genomes of Aspergillus section Nigri reveals drivers in fungal speciation.</title>
        <authorList>
            <consortium name="DOE Joint Genome Institute"/>
            <person name="Vesth T.C."/>
            <person name="Nybo J."/>
            <person name="Theobald S."/>
            <person name="Brandl J."/>
            <person name="Frisvad J.C."/>
            <person name="Nielsen K.F."/>
            <person name="Lyhne E.K."/>
            <person name="Kogle M.E."/>
            <person name="Kuo A."/>
            <person name="Riley R."/>
            <person name="Clum A."/>
            <person name="Nolan M."/>
            <person name="Lipzen A."/>
            <person name="Salamov A."/>
            <person name="Henrissat B."/>
            <person name="Wiebenga A."/>
            <person name="De Vries R.P."/>
            <person name="Grigoriev I.V."/>
            <person name="Mortensen U.H."/>
            <person name="Andersen M.R."/>
            <person name="Baker S.E."/>
        </authorList>
    </citation>
    <scope>NUCLEOTIDE SEQUENCE [LARGE SCALE GENOMIC DNA]</scope>
    <source>
        <strain evidence="9 10">JOP 1030-1</strain>
    </source>
</reference>
<dbReference type="Pfam" id="PF03178">
    <property type="entry name" value="CPSF_A"/>
    <property type="match status" value="1"/>
</dbReference>